<dbReference type="PROSITE" id="PS50071">
    <property type="entry name" value="HOMEOBOX_2"/>
    <property type="match status" value="1"/>
</dbReference>
<evidence type="ECO:0000256" key="9">
    <source>
        <dbReference type="RuleBase" id="RU000682"/>
    </source>
</evidence>
<evidence type="ECO:0000256" key="8">
    <source>
        <dbReference type="PROSITE-ProRule" id="PRU00108"/>
    </source>
</evidence>
<evidence type="ECO:0000313" key="15">
    <source>
        <dbReference type="Proteomes" id="UP000734854"/>
    </source>
</evidence>
<keyword evidence="15" id="KW-1185">Reference proteome</keyword>
<dbReference type="SUPFAM" id="SSF46689">
    <property type="entry name" value="Homeodomain-like"/>
    <property type="match status" value="1"/>
</dbReference>
<dbReference type="GO" id="GO:0000981">
    <property type="term" value="F:DNA-binding transcription factor activity, RNA polymerase II-specific"/>
    <property type="evidence" value="ECO:0007669"/>
    <property type="project" value="UniProtKB-UniRule"/>
</dbReference>
<feature type="coiled-coil region" evidence="11">
    <location>
        <begin position="313"/>
        <end position="340"/>
    </location>
</feature>
<dbReference type="SMART" id="SM00389">
    <property type="entry name" value="HOX"/>
    <property type="match status" value="1"/>
</dbReference>
<evidence type="ECO:0000259" key="13">
    <source>
        <dbReference type="PROSITE" id="PS50071"/>
    </source>
</evidence>
<name>A0A8J5H1B8_ZINOF</name>
<gene>
    <name evidence="14" type="ORF">ZIOFF_023743</name>
</gene>
<dbReference type="Gene3D" id="1.10.10.60">
    <property type="entry name" value="Homeodomain-like"/>
    <property type="match status" value="1"/>
</dbReference>
<dbReference type="GO" id="GO:0045893">
    <property type="term" value="P:positive regulation of DNA-templated transcription"/>
    <property type="evidence" value="ECO:0007669"/>
    <property type="project" value="TreeGrafter"/>
</dbReference>
<evidence type="ECO:0000256" key="5">
    <source>
        <dbReference type="ARBA" id="ARBA00023163"/>
    </source>
</evidence>
<keyword evidence="6 8" id="KW-0539">Nucleus</keyword>
<evidence type="ECO:0000256" key="10">
    <source>
        <dbReference type="RuleBase" id="RU369038"/>
    </source>
</evidence>
<comment type="similarity">
    <text evidence="7 10">Belongs to the HD-ZIP homeobox family. Class I subfamily.</text>
</comment>
<dbReference type="AlphaFoldDB" id="A0A8J5H1B8"/>
<evidence type="ECO:0000256" key="1">
    <source>
        <dbReference type="ARBA" id="ARBA00004123"/>
    </source>
</evidence>
<comment type="subcellular location">
    <subcellularLocation>
        <location evidence="1 8 9">Nucleus</location>
    </subcellularLocation>
</comment>
<protein>
    <recommendedName>
        <fullName evidence="10">Homeobox-leucine zipper protein</fullName>
    </recommendedName>
    <alternativeName>
        <fullName evidence="10">HD-ZIP protein</fullName>
    </alternativeName>
    <alternativeName>
        <fullName evidence="10">Homeodomain transcription factor</fullName>
    </alternativeName>
</protein>
<dbReference type="PROSITE" id="PS00027">
    <property type="entry name" value="HOMEOBOX_1"/>
    <property type="match status" value="1"/>
</dbReference>
<comment type="function">
    <text evidence="10">Transcription factor.</text>
</comment>
<dbReference type="Pfam" id="PF00046">
    <property type="entry name" value="Homeodomain"/>
    <property type="match status" value="1"/>
</dbReference>
<feature type="DNA-binding region" description="Homeobox" evidence="8">
    <location>
        <begin position="235"/>
        <end position="294"/>
    </location>
</feature>
<feature type="region of interest" description="Disordered" evidence="12">
    <location>
        <begin position="19"/>
        <end position="53"/>
    </location>
</feature>
<evidence type="ECO:0000256" key="12">
    <source>
        <dbReference type="SAM" id="MobiDB-lite"/>
    </source>
</evidence>
<dbReference type="GO" id="GO:0043565">
    <property type="term" value="F:sequence-specific DNA binding"/>
    <property type="evidence" value="ECO:0007669"/>
    <property type="project" value="TreeGrafter"/>
</dbReference>
<keyword evidence="2 10" id="KW-0805">Transcription regulation</keyword>
<sequence length="440" mass="49432">MTMSGREEIRFACIVTGREGGKKKDGVGGGEDSWLTQRGKPGATQQGQGDPPKFPLPHPEYFFDVISHKIFESDAETKWLNKWETALSTIIAEVSKADCYIAACAKKSPLFSSEVSKKALAALGQIKQELAFVFPTSTSKSFSAFTPLPQSETDLTTVSELNLSSSPVLELLKAAFRRGKKNMSEASMTTVEEQMLVSSQLSYQMPYQGFVDVSETVSERTRVRRRRKKVNKDNGDAKKRRLSEEQVEFLERSFTEERKLETGRKDLLAAKLGMDAKQVAVWFQNRRARHKNKQVVEDYAKMKAAQDAAVVEKYRLENEVLKLKQRLVEAEEQIRKLSSGMNAAAHAITVADDSSPSSWFSSVLPLAGELGAEGEAELMFMHDHDFNNYMTIMEWAGYFGPLGHPQRCPVPVVLCTQILIWHVKQVTREVYKQFKIENGA</sequence>
<dbReference type="PANTHER" id="PTHR24326">
    <property type="entry name" value="HOMEOBOX-LEUCINE ZIPPER PROTEIN"/>
    <property type="match status" value="1"/>
</dbReference>
<dbReference type="EMBL" id="JACMSC010000007">
    <property type="protein sequence ID" value="KAG6513419.1"/>
    <property type="molecule type" value="Genomic_DNA"/>
</dbReference>
<dbReference type="GO" id="GO:0005634">
    <property type="term" value="C:nucleus"/>
    <property type="evidence" value="ECO:0007669"/>
    <property type="project" value="UniProtKB-SubCell"/>
</dbReference>
<accession>A0A8J5H1B8</accession>
<keyword evidence="5 10" id="KW-0804">Transcription</keyword>
<evidence type="ECO:0000256" key="4">
    <source>
        <dbReference type="ARBA" id="ARBA00023155"/>
    </source>
</evidence>
<comment type="caution">
    <text evidence="14">The sequence shown here is derived from an EMBL/GenBank/DDBJ whole genome shotgun (WGS) entry which is preliminary data.</text>
</comment>
<dbReference type="PANTHER" id="PTHR24326:SF527">
    <property type="entry name" value="HOMEOBOX-LEUCINE ZIPPER PROTEIN ATHB-40"/>
    <property type="match status" value="1"/>
</dbReference>
<dbReference type="InterPro" id="IPR045224">
    <property type="entry name" value="HDZip_class_I_plant"/>
</dbReference>
<keyword evidence="3 8" id="KW-0238">DNA-binding</keyword>
<dbReference type="InterPro" id="IPR017970">
    <property type="entry name" value="Homeobox_CS"/>
</dbReference>
<evidence type="ECO:0000256" key="3">
    <source>
        <dbReference type="ARBA" id="ARBA00023125"/>
    </source>
</evidence>
<dbReference type="CDD" id="cd00086">
    <property type="entry name" value="homeodomain"/>
    <property type="match status" value="1"/>
</dbReference>
<dbReference type="InterPro" id="IPR009057">
    <property type="entry name" value="Homeodomain-like_sf"/>
</dbReference>
<organism evidence="14 15">
    <name type="scientific">Zingiber officinale</name>
    <name type="common">Ginger</name>
    <name type="synonym">Amomum zingiber</name>
    <dbReference type="NCBI Taxonomy" id="94328"/>
    <lineage>
        <taxon>Eukaryota</taxon>
        <taxon>Viridiplantae</taxon>
        <taxon>Streptophyta</taxon>
        <taxon>Embryophyta</taxon>
        <taxon>Tracheophyta</taxon>
        <taxon>Spermatophyta</taxon>
        <taxon>Magnoliopsida</taxon>
        <taxon>Liliopsida</taxon>
        <taxon>Zingiberales</taxon>
        <taxon>Zingiberaceae</taxon>
        <taxon>Zingiber</taxon>
    </lineage>
</organism>
<evidence type="ECO:0000256" key="7">
    <source>
        <dbReference type="ARBA" id="ARBA00025748"/>
    </source>
</evidence>
<keyword evidence="11" id="KW-0175">Coiled coil</keyword>
<dbReference type="Proteomes" id="UP000734854">
    <property type="component" value="Unassembled WGS sequence"/>
</dbReference>
<evidence type="ECO:0000313" key="14">
    <source>
        <dbReference type="EMBL" id="KAG6513419.1"/>
    </source>
</evidence>
<feature type="domain" description="Homeobox" evidence="13">
    <location>
        <begin position="233"/>
        <end position="293"/>
    </location>
</feature>
<dbReference type="InterPro" id="IPR001356">
    <property type="entry name" value="HD"/>
</dbReference>
<reference evidence="14 15" key="1">
    <citation type="submission" date="2020-08" db="EMBL/GenBank/DDBJ databases">
        <title>Plant Genome Project.</title>
        <authorList>
            <person name="Zhang R.-G."/>
        </authorList>
    </citation>
    <scope>NUCLEOTIDE SEQUENCE [LARGE SCALE GENOMIC DNA]</scope>
    <source>
        <tissue evidence="14">Rhizome</tissue>
    </source>
</reference>
<evidence type="ECO:0000256" key="11">
    <source>
        <dbReference type="SAM" id="Coils"/>
    </source>
</evidence>
<keyword evidence="4 8" id="KW-0371">Homeobox</keyword>
<evidence type="ECO:0000256" key="2">
    <source>
        <dbReference type="ARBA" id="ARBA00023015"/>
    </source>
</evidence>
<proteinExistence type="inferred from homology"/>
<evidence type="ECO:0000256" key="6">
    <source>
        <dbReference type="ARBA" id="ARBA00023242"/>
    </source>
</evidence>